<gene>
    <name evidence="2" type="ORF">AVEN_59311_1</name>
</gene>
<proteinExistence type="predicted"/>
<reference evidence="2 3" key="1">
    <citation type="journal article" date="2019" name="Sci. Rep.">
        <title>Orb-weaving spider Araneus ventricosus genome elucidates the spidroin gene catalogue.</title>
        <authorList>
            <person name="Kono N."/>
            <person name="Nakamura H."/>
            <person name="Ohtoshi R."/>
            <person name="Moran D.A.P."/>
            <person name="Shinohara A."/>
            <person name="Yoshida Y."/>
            <person name="Fujiwara M."/>
            <person name="Mori M."/>
            <person name="Tomita M."/>
            <person name="Arakawa K."/>
        </authorList>
    </citation>
    <scope>NUCLEOTIDE SEQUENCE [LARGE SCALE GENOMIC DNA]</scope>
</reference>
<keyword evidence="3" id="KW-1185">Reference proteome</keyword>
<feature type="transmembrane region" description="Helical" evidence="1">
    <location>
        <begin position="20"/>
        <end position="43"/>
    </location>
</feature>
<evidence type="ECO:0000313" key="3">
    <source>
        <dbReference type="Proteomes" id="UP000499080"/>
    </source>
</evidence>
<protein>
    <submittedName>
        <fullName evidence="2">Uncharacterized protein</fullName>
    </submittedName>
</protein>
<keyword evidence="1" id="KW-1133">Transmembrane helix</keyword>
<dbReference type="AlphaFoldDB" id="A0A4Y2ITP6"/>
<name>A0A4Y2ITP6_ARAVE</name>
<evidence type="ECO:0000256" key="1">
    <source>
        <dbReference type="SAM" id="Phobius"/>
    </source>
</evidence>
<comment type="caution">
    <text evidence="2">The sequence shown here is derived from an EMBL/GenBank/DDBJ whole genome shotgun (WGS) entry which is preliminary data.</text>
</comment>
<dbReference type="Proteomes" id="UP000499080">
    <property type="component" value="Unassembled WGS sequence"/>
</dbReference>
<evidence type="ECO:0000313" key="2">
    <source>
        <dbReference type="EMBL" id="GBM80302.1"/>
    </source>
</evidence>
<sequence length="119" mass="13416">MPRRKKQKKGKYYNKAKSGFPGLLVFTVAFVRLFPLGLYLGALGSKMVAENVIFEAFFKQQKMPHVSSIMSPRLIWAAMAWWSRLLEEKAPCSKPDFTRDPSCVCGLVQVKSRVGTSSL</sequence>
<accession>A0A4Y2ITP6</accession>
<keyword evidence="1" id="KW-0472">Membrane</keyword>
<organism evidence="2 3">
    <name type="scientific">Araneus ventricosus</name>
    <name type="common">Orbweaver spider</name>
    <name type="synonym">Epeira ventricosa</name>
    <dbReference type="NCBI Taxonomy" id="182803"/>
    <lineage>
        <taxon>Eukaryota</taxon>
        <taxon>Metazoa</taxon>
        <taxon>Ecdysozoa</taxon>
        <taxon>Arthropoda</taxon>
        <taxon>Chelicerata</taxon>
        <taxon>Arachnida</taxon>
        <taxon>Araneae</taxon>
        <taxon>Araneomorphae</taxon>
        <taxon>Entelegynae</taxon>
        <taxon>Araneoidea</taxon>
        <taxon>Araneidae</taxon>
        <taxon>Araneus</taxon>
    </lineage>
</organism>
<dbReference type="EMBL" id="BGPR01002873">
    <property type="protein sequence ID" value="GBM80302.1"/>
    <property type="molecule type" value="Genomic_DNA"/>
</dbReference>
<keyword evidence="1" id="KW-0812">Transmembrane</keyword>